<comment type="caution">
    <text evidence="1">The sequence shown here is derived from an EMBL/GenBank/DDBJ whole genome shotgun (WGS) entry which is preliminary data.</text>
</comment>
<gene>
    <name evidence="1" type="ORF">J2S07_002396</name>
</gene>
<sequence>MKREEMSLAESISTLWLNERTLRRIRSERELSLVGDGREQALTVKAEGSIHCLFN</sequence>
<dbReference type="Proteomes" id="UP001231362">
    <property type="component" value="Unassembled WGS sequence"/>
</dbReference>
<protein>
    <submittedName>
        <fullName evidence="1">Uncharacterized protein</fullName>
    </submittedName>
</protein>
<reference evidence="1 2" key="1">
    <citation type="submission" date="2023-07" db="EMBL/GenBank/DDBJ databases">
        <title>Genomic Encyclopedia of Type Strains, Phase IV (KMG-IV): sequencing the most valuable type-strain genomes for metagenomic binning, comparative biology and taxonomic classification.</title>
        <authorList>
            <person name="Goeker M."/>
        </authorList>
    </citation>
    <scope>NUCLEOTIDE SEQUENCE [LARGE SCALE GENOMIC DNA]</scope>
    <source>
        <strain evidence="1 2">DSM 23948</strain>
    </source>
</reference>
<accession>A0ABT9V548</accession>
<organism evidence="1 2">
    <name type="scientific">Anoxybacillus andreesenii</name>
    <dbReference type="NCBI Taxonomy" id="1325932"/>
    <lineage>
        <taxon>Bacteria</taxon>
        <taxon>Bacillati</taxon>
        <taxon>Bacillota</taxon>
        <taxon>Bacilli</taxon>
        <taxon>Bacillales</taxon>
        <taxon>Anoxybacillaceae</taxon>
        <taxon>Anoxybacillus</taxon>
    </lineage>
</organism>
<keyword evidence="2" id="KW-1185">Reference proteome</keyword>
<proteinExistence type="predicted"/>
<dbReference type="EMBL" id="JAUSTU010000010">
    <property type="protein sequence ID" value="MDQ0156078.1"/>
    <property type="molecule type" value="Genomic_DNA"/>
</dbReference>
<evidence type="ECO:0000313" key="1">
    <source>
        <dbReference type="EMBL" id="MDQ0156078.1"/>
    </source>
</evidence>
<evidence type="ECO:0000313" key="2">
    <source>
        <dbReference type="Proteomes" id="UP001231362"/>
    </source>
</evidence>
<name>A0ABT9V548_9BACL</name>